<dbReference type="EMBL" id="BMMD01000001">
    <property type="protein sequence ID" value="GGJ68097.1"/>
    <property type="molecule type" value="Genomic_DNA"/>
</dbReference>
<feature type="compositionally biased region" description="Basic and acidic residues" evidence="1">
    <location>
        <begin position="202"/>
        <end position="244"/>
    </location>
</feature>
<organism evidence="2 3">
    <name type="scientific">Agromyces bauzanensis</name>
    <dbReference type="NCBI Taxonomy" id="1308924"/>
    <lineage>
        <taxon>Bacteria</taxon>
        <taxon>Bacillati</taxon>
        <taxon>Actinomycetota</taxon>
        <taxon>Actinomycetes</taxon>
        <taxon>Micrococcales</taxon>
        <taxon>Microbacteriaceae</taxon>
        <taxon>Agromyces</taxon>
    </lineage>
</organism>
<protein>
    <submittedName>
        <fullName evidence="2">Uncharacterized protein</fullName>
    </submittedName>
</protein>
<reference evidence="2" key="2">
    <citation type="submission" date="2020-09" db="EMBL/GenBank/DDBJ databases">
        <authorList>
            <person name="Sun Q."/>
            <person name="Zhou Y."/>
        </authorList>
    </citation>
    <scope>NUCLEOTIDE SEQUENCE</scope>
    <source>
        <strain evidence="2">CGMCC 1.8984</strain>
    </source>
</reference>
<gene>
    <name evidence="2" type="ORF">GCM10011372_02350</name>
</gene>
<proteinExistence type="predicted"/>
<sequence length="323" mass="35233">MMERMATDALTAAADELYALVPEEFTAVRNALAKDARAAGDRALGDRIGELKKPSPAAWIANQLVRRHPDDLDELHDLGEELREAQAAGDGRALTRIGGERRRLLTALLQQAIELADAADRSPSRAVLDEVEQTLIAATVDEAASQALDTGRLVRSLQAVGFEPVELDGAVAGEASAAPSKRRAERPARSDRRTVRAGAAKSVDEGERRAAREQAEQDAQDERIRAARRQAEADLRDARDRAEAAQRALADAEDQLQAAEWNADELRDERHDLEARLKELRAEIAEAERDEREAERVRAKAAVAVDRARGDVEAAEAALAELE</sequence>
<dbReference type="Proteomes" id="UP000636956">
    <property type="component" value="Unassembled WGS sequence"/>
</dbReference>
<reference evidence="2" key="1">
    <citation type="journal article" date="2014" name="Int. J. Syst. Evol. Microbiol.">
        <title>Complete genome sequence of Corynebacterium casei LMG S-19264T (=DSM 44701T), isolated from a smear-ripened cheese.</title>
        <authorList>
            <consortium name="US DOE Joint Genome Institute (JGI-PGF)"/>
            <person name="Walter F."/>
            <person name="Albersmeier A."/>
            <person name="Kalinowski J."/>
            <person name="Ruckert C."/>
        </authorList>
    </citation>
    <scope>NUCLEOTIDE SEQUENCE</scope>
    <source>
        <strain evidence="2">CGMCC 1.8984</strain>
    </source>
</reference>
<dbReference type="AlphaFoldDB" id="A0A917UM54"/>
<evidence type="ECO:0000256" key="1">
    <source>
        <dbReference type="SAM" id="MobiDB-lite"/>
    </source>
</evidence>
<comment type="caution">
    <text evidence="2">The sequence shown here is derived from an EMBL/GenBank/DDBJ whole genome shotgun (WGS) entry which is preliminary data.</text>
</comment>
<feature type="region of interest" description="Disordered" evidence="1">
    <location>
        <begin position="173"/>
        <end position="251"/>
    </location>
</feature>
<feature type="compositionally biased region" description="Basic and acidic residues" evidence="1">
    <location>
        <begin position="185"/>
        <end position="194"/>
    </location>
</feature>
<keyword evidence="3" id="KW-1185">Reference proteome</keyword>
<name>A0A917UM54_9MICO</name>
<accession>A0A917UM54</accession>
<evidence type="ECO:0000313" key="3">
    <source>
        <dbReference type="Proteomes" id="UP000636956"/>
    </source>
</evidence>
<evidence type="ECO:0000313" key="2">
    <source>
        <dbReference type="EMBL" id="GGJ68097.1"/>
    </source>
</evidence>